<dbReference type="Gene3D" id="3.90.1170.40">
    <property type="entry name" value="Molybdopterin biosynthesis MoaE subunit"/>
    <property type="match status" value="1"/>
</dbReference>
<dbReference type="CDD" id="cd00756">
    <property type="entry name" value="MoaE"/>
    <property type="match status" value="1"/>
</dbReference>
<keyword evidence="2" id="KW-1185">Reference proteome</keyword>
<reference evidence="1 2" key="1">
    <citation type="submission" date="2019-07" db="EMBL/GenBank/DDBJ databases">
        <authorList>
            <person name="Zhou L.-Y."/>
        </authorList>
    </citation>
    <scope>NUCLEOTIDE SEQUENCE [LARGE SCALE GENOMIC DNA]</scope>
    <source>
        <strain evidence="1 2">YIM 101269</strain>
    </source>
</reference>
<dbReference type="GO" id="GO:0006777">
    <property type="term" value="P:Mo-molybdopterin cofactor biosynthetic process"/>
    <property type="evidence" value="ECO:0007669"/>
    <property type="project" value="InterPro"/>
</dbReference>
<dbReference type="EMBL" id="VKKG01000006">
    <property type="protein sequence ID" value="TRY17129.1"/>
    <property type="molecule type" value="Genomic_DNA"/>
</dbReference>
<comment type="caution">
    <text evidence="1">The sequence shown here is derived from an EMBL/GenBank/DDBJ whole genome shotgun (WGS) entry which is preliminary data.</text>
</comment>
<dbReference type="SUPFAM" id="SSF54690">
    <property type="entry name" value="Molybdopterin synthase subunit MoaE"/>
    <property type="match status" value="1"/>
</dbReference>
<dbReference type="InterPro" id="IPR003448">
    <property type="entry name" value="Mopterin_biosynth_MoaE"/>
</dbReference>
<accession>A0A553JXD5</accession>
<dbReference type="Proteomes" id="UP000317638">
    <property type="component" value="Unassembled WGS sequence"/>
</dbReference>
<name>A0A553JXD5_9ACTN</name>
<dbReference type="PANTHER" id="PTHR23404">
    <property type="entry name" value="MOLYBDOPTERIN SYNTHASE RELATED"/>
    <property type="match status" value="1"/>
</dbReference>
<dbReference type="Pfam" id="PF02391">
    <property type="entry name" value="MoaE"/>
    <property type="match status" value="1"/>
</dbReference>
<organism evidence="1 2">
    <name type="scientific">Tessaracoccus rhinocerotis</name>
    <dbReference type="NCBI Taxonomy" id="1689449"/>
    <lineage>
        <taxon>Bacteria</taxon>
        <taxon>Bacillati</taxon>
        <taxon>Actinomycetota</taxon>
        <taxon>Actinomycetes</taxon>
        <taxon>Propionibacteriales</taxon>
        <taxon>Propionibacteriaceae</taxon>
        <taxon>Tessaracoccus</taxon>
    </lineage>
</organism>
<protein>
    <submittedName>
        <fullName evidence="1">Molybdenum cofactor biosynthesis protein MoaE</fullName>
    </submittedName>
</protein>
<evidence type="ECO:0000313" key="1">
    <source>
        <dbReference type="EMBL" id="TRY17129.1"/>
    </source>
</evidence>
<dbReference type="InterPro" id="IPR036563">
    <property type="entry name" value="MoaE_sf"/>
</dbReference>
<gene>
    <name evidence="1" type="ORF">FOJ82_13565</name>
</gene>
<dbReference type="AlphaFoldDB" id="A0A553JXD5"/>
<evidence type="ECO:0000313" key="2">
    <source>
        <dbReference type="Proteomes" id="UP000317638"/>
    </source>
</evidence>
<sequence>MAEISDVAVDTAAVAALVDDARAGAVVTFVGAVRNHDGGRDVDSLTYSSHPSAEGVLREVAESFRGREGVHAVAVVHRVGELAIGDVALFAVVAASHRGQAFSCASDLVDRVKATVPIWKHQHYTDGTSDWSNLP</sequence>
<dbReference type="OrthoDB" id="9794429at2"/>
<proteinExistence type="predicted"/>